<name>A0ABR9P7I7_9ACTN</name>
<keyword evidence="2" id="KW-1185">Reference proteome</keyword>
<gene>
    <name evidence="1" type="ORF">IDM40_13830</name>
</gene>
<evidence type="ECO:0000313" key="2">
    <source>
        <dbReference type="Proteomes" id="UP000806528"/>
    </source>
</evidence>
<organism evidence="1 2">
    <name type="scientific">Nocardiopsis coralli</name>
    <dbReference type="NCBI Taxonomy" id="2772213"/>
    <lineage>
        <taxon>Bacteria</taxon>
        <taxon>Bacillati</taxon>
        <taxon>Actinomycetota</taxon>
        <taxon>Actinomycetes</taxon>
        <taxon>Streptosporangiales</taxon>
        <taxon>Nocardiopsidaceae</taxon>
        <taxon>Nocardiopsis</taxon>
    </lineage>
</organism>
<proteinExistence type="predicted"/>
<dbReference type="Proteomes" id="UP000806528">
    <property type="component" value="Unassembled WGS sequence"/>
</dbReference>
<dbReference type="RefSeq" id="WP_193122411.1">
    <property type="nucleotide sequence ID" value="NZ_JADBGI010000011.1"/>
</dbReference>
<comment type="caution">
    <text evidence="1">The sequence shown here is derived from an EMBL/GenBank/DDBJ whole genome shotgun (WGS) entry which is preliminary data.</text>
</comment>
<sequence>MMLYELLRLAEETDQERRMELQSTRLGARRLRARQRAERRTEDALMELAWSRLC</sequence>
<accession>A0ABR9P7I7</accession>
<protein>
    <submittedName>
        <fullName evidence="1">Uncharacterized protein</fullName>
    </submittedName>
</protein>
<evidence type="ECO:0000313" key="1">
    <source>
        <dbReference type="EMBL" id="MBE2999779.1"/>
    </source>
</evidence>
<reference evidence="1 2" key="1">
    <citation type="submission" date="2020-09" db="EMBL/GenBank/DDBJ databases">
        <title>Diversity and distribution of actinomycetes associated with coral in the coast of Hainan.</title>
        <authorList>
            <person name="Li F."/>
        </authorList>
    </citation>
    <scope>NUCLEOTIDE SEQUENCE [LARGE SCALE GENOMIC DNA]</scope>
    <source>
        <strain evidence="1 2">HNM0947</strain>
    </source>
</reference>
<dbReference type="EMBL" id="JADBGI010000011">
    <property type="protein sequence ID" value="MBE2999779.1"/>
    <property type="molecule type" value="Genomic_DNA"/>
</dbReference>